<proteinExistence type="predicted"/>
<dbReference type="EMBL" id="MNUO01000034">
    <property type="protein sequence ID" value="OIN97785.1"/>
    <property type="molecule type" value="Genomic_DNA"/>
</dbReference>
<sequence length="122" mass="13470">MSEVIFRTDQEDVSAEFLENDTAEKILENLPIESKVKTWGDEIYFDTGIDAPSKDATLDVSVGDIAYWPEGKCLCIFFGPTAISKTEKPVPASEVVIIGKTSAKPEFLRKIKSGTKIRVEKG</sequence>
<dbReference type="InterPro" id="IPR025658">
    <property type="entry name" value="Cyclophilin_TM1367"/>
</dbReference>
<comment type="caution">
    <text evidence="2">The sequence shown here is derived from an EMBL/GenBank/DDBJ whole genome shotgun (WGS) entry which is preliminary data.</text>
</comment>
<protein>
    <recommendedName>
        <fullName evidence="1">Cyclophilin TM1367-like domain-containing protein</fullName>
    </recommendedName>
</protein>
<feature type="domain" description="Cyclophilin TM1367-like" evidence="1">
    <location>
        <begin position="7"/>
        <end position="120"/>
    </location>
</feature>
<dbReference type="Pfam" id="PF04126">
    <property type="entry name" value="Cyclophil_like"/>
    <property type="match status" value="1"/>
</dbReference>
<gene>
    <name evidence="2" type="ORF">AUJ66_02185</name>
</gene>
<name>A0A1J4SEB9_9BACT</name>
<evidence type="ECO:0000259" key="1">
    <source>
        <dbReference type="Pfam" id="PF04126"/>
    </source>
</evidence>
<organism evidence="2 3">
    <name type="scientific">Candidatus Desantisbacteria bacterium CG1_02_38_46</name>
    <dbReference type="NCBI Taxonomy" id="1817893"/>
    <lineage>
        <taxon>Bacteria</taxon>
        <taxon>Candidatus Desantisiibacteriota</taxon>
    </lineage>
</organism>
<accession>A0A1J4SEB9</accession>
<dbReference type="STRING" id="1817893.AUJ66_02185"/>
<evidence type="ECO:0000313" key="3">
    <source>
        <dbReference type="Proteomes" id="UP000182278"/>
    </source>
</evidence>
<dbReference type="Proteomes" id="UP000182278">
    <property type="component" value="Unassembled WGS sequence"/>
</dbReference>
<dbReference type="SUPFAM" id="SSF50891">
    <property type="entry name" value="Cyclophilin-like"/>
    <property type="match status" value="1"/>
</dbReference>
<reference evidence="2 3" key="1">
    <citation type="journal article" date="2016" name="Environ. Microbiol.">
        <title>Genomic resolution of a cold subsurface aquifer community provides metabolic insights for novel microbes adapted to high CO concentrations.</title>
        <authorList>
            <person name="Probst A.J."/>
            <person name="Castelle C.J."/>
            <person name="Singh A."/>
            <person name="Brown C.T."/>
            <person name="Anantharaman K."/>
            <person name="Sharon I."/>
            <person name="Hug L.A."/>
            <person name="Burstein D."/>
            <person name="Emerson J.B."/>
            <person name="Thomas B.C."/>
            <person name="Banfield J.F."/>
        </authorList>
    </citation>
    <scope>NUCLEOTIDE SEQUENCE [LARGE SCALE GENOMIC DNA]</scope>
    <source>
        <strain evidence="2">CG1_02_38_46</strain>
    </source>
</reference>
<dbReference type="Gene3D" id="2.40.100.20">
    <property type="match status" value="1"/>
</dbReference>
<dbReference type="InterPro" id="IPR029000">
    <property type="entry name" value="Cyclophilin-like_dom_sf"/>
</dbReference>
<evidence type="ECO:0000313" key="2">
    <source>
        <dbReference type="EMBL" id="OIN97785.1"/>
    </source>
</evidence>
<dbReference type="AlphaFoldDB" id="A0A1J4SEB9"/>